<comment type="caution">
    <text evidence="5">The sequence shown here is derived from an EMBL/GenBank/DDBJ whole genome shotgun (WGS) entry which is preliminary data.</text>
</comment>
<sequence>MGYLLDLRKIVGNRPLISVGATVLVMNSQFELLFQYRSDTHSWGLPGGSMEPGETLEEVAMRELQEETGLQAQSVQLLDVFSGPDYFFRYPNGDQTYSVIHLFQAKDVSGTLQMTDGESLDLQYFSLNQLPAPLEARAAALLRQIKSRLLDTTPSF</sequence>
<dbReference type="Pfam" id="PF00293">
    <property type="entry name" value="NUDIX"/>
    <property type="match status" value="1"/>
</dbReference>
<reference evidence="5" key="2">
    <citation type="submission" date="2019-01" db="EMBL/GenBank/DDBJ databases">
        <authorList>
            <consortium name="NCBI Pathogen Detection Project"/>
        </authorList>
    </citation>
    <scope>NUCLEOTIDE SEQUENCE</scope>
    <source>
        <strain evidence="5">P125109</strain>
    </source>
</reference>
<dbReference type="CDD" id="cd04677">
    <property type="entry name" value="NUDIX_Hydrolase"/>
    <property type="match status" value="1"/>
</dbReference>
<reference evidence="5" key="1">
    <citation type="journal article" date="2018" name="Genome Biol.">
        <title>SKESA: strategic k-mer extension for scrupulous assemblies.</title>
        <authorList>
            <person name="Souvorov A."/>
            <person name="Agarwala R."/>
            <person name="Lipman D.J."/>
        </authorList>
    </citation>
    <scope>NUCLEOTIDE SEQUENCE</scope>
    <source>
        <strain evidence="5">P125109</strain>
    </source>
</reference>
<accession>A0A725BBM9</accession>
<name>A0A725BBM9_SALEP</name>
<dbReference type="PROSITE" id="PS00893">
    <property type="entry name" value="NUDIX_BOX"/>
    <property type="match status" value="1"/>
</dbReference>
<dbReference type="Gene3D" id="3.90.79.10">
    <property type="entry name" value="Nucleoside Triphosphate Pyrophosphohydrolase"/>
    <property type="match status" value="1"/>
</dbReference>
<protein>
    <submittedName>
        <fullName evidence="5">NUDIX domain-containing protein</fullName>
    </submittedName>
</protein>
<dbReference type="PROSITE" id="PS51462">
    <property type="entry name" value="NUDIX"/>
    <property type="match status" value="1"/>
</dbReference>
<organism evidence="5">
    <name type="scientific">Salmonella enteritidis PT4 (strain P125109)</name>
    <dbReference type="NCBI Taxonomy" id="550537"/>
    <lineage>
        <taxon>Bacteria</taxon>
        <taxon>Pseudomonadati</taxon>
        <taxon>Pseudomonadota</taxon>
        <taxon>Gammaproteobacteria</taxon>
        <taxon>Enterobacterales</taxon>
        <taxon>Enterobacteriaceae</taxon>
        <taxon>Salmonella</taxon>
    </lineage>
</organism>
<gene>
    <name evidence="5" type="ORF">G2720_27160</name>
</gene>
<evidence type="ECO:0000256" key="3">
    <source>
        <dbReference type="RuleBase" id="RU003476"/>
    </source>
</evidence>
<feature type="domain" description="Nudix hydrolase" evidence="4">
    <location>
        <begin position="16"/>
        <end position="147"/>
    </location>
</feature>
<dbReference type="EMBL" id="DAAQRD010000231">
    <property type="protein sequence ID" value="HAE0521475.1"/>
    <property type="molecule type" value="Genomic_DNA"/>
</dbReference>
<evidence type="ECO:0000259" key="4">
    <source>
        <dbReference type="PROSITE" id="PS51462"/>
    </source>
</evidence>
<dbReference type="PANTHER" id="PTHR43046:SF2">
    <property type="entry name" value="8-OXO-DGTP DIPHOSPHATASE-RELATED"/>
    <property type="match status" value="1"/>
</dbReference>
<dbReference type="AlphaFoldDB" id="A0A725BBM9"/>
<dbReference type="GO" id="GO:0016787">
    <property type="term" value="F:hydrolase activity"/>
    <property type="evidence" value="ECO:0007669"/>
    <property type="project" value="UniProtKB-KW"/>
</dbReference>
<dbReference type="InterPro" id="IPR020084">
    <property type="entry name" value="NUDIX_hydrolase_CS"/>
</dbReference>
<evidence type="ECO:0000313" key="5">
    <source>
        <dbReference type="EMBL" id="HAE0521475.1"/>
    </source>
</evidence>
<dbReference type="PRINTS" id="PR00502">
    <property type="entry name" value="NUDIXFAMILY"/>
</dbReference>
<dbReference type="SUPFAM" id="SSF55811">
    <property type="entry name" value="Nudix"/>
    <property type="match status" value="1"/>
</dbReference>
<dbReference type="InterPro" id="IPR000086">
    <property type="entry name" value="NUDIX_hydrolase_dom"/>
</dbReference>
<dbReference type="InterPro" id="IPR020476">
    <property type="entry name" value="Nudix_hydrolase"/>
</dbReference>
<dbReference type="InterPro" id="IPR015797">
    <property type="entry name" value="NUDIX_hydrolase-like_dom_sf"/>
</dbReference>
<proteinExistence type="inferred from homology"/>
<dbReference type="PANTHER" id="PTHR43046">
    <property type="entry name" value="GDP-MANNOSE MANNOSYL HYDROLASE"/>
    <property type="match status" value="1"/>
</dbReference>
<comment type="cofactor">
    <cofactor evidence="1">
        <name>Mg(2+)</name>
        <dbReference type="ChEBI" id="CHEBI:18420"/>
    </cofactor>
</comment>
<keyword evidence="2 3" id="KW-0378">Hydrolase</keyword>
<evidence type="ECO:0000256" key="1">
    <source>
        <dbReference type="ARBA" id="ARBA00001946"/>
    </source>
</evidence>
<evidence type="ECO:0000256" key="2">
    <source>
        <dbReference type="ARBA" id="ARBA00022801"/>
    </source>
</evidence>
<comment type="similarity">
    <text evidence="3">Belongs to the Nudix hydrolase family.</text>
</comment>